<dbReference type="Gene3D" id="3.40.50.1110">
    <property type="entry name" value="SGNH hydrolase"/>
    <property type="match status" value="1"/>
</dbReference>
<keyword evidence="3" id="KW-0964">Secreted</keyword>
<evidence type="ECO:0000256" key="5">
    <source>
        <dbReference type="ARBA" id="ARBA00022801"/>
    </source>
</evidence>
<dbReference type="GO" id="GO:0005576">
    <property type="term" value="C:extracellular region"/>
    <property type="evidence" value="ECO:0007669"/>
    <property type="project" value="UniProtKB-SubCell"/>
</dbReference>
<name>A0A0B2PJQ1_GLYSO</name>
<evidence type="ECO:0000256" key="8">
    <source>
        <dbReference type="SAM" id="SignalP"/>
    </source>
</evidence>
<dbReference type="PANTHER" id="PTHR45650">
    <property type="entry name" value="GDSL-LIKE LIPASE/ACYLHYDROLASE-RELATED"/>
    <property type="match status" value="1"/>
</dbReference>
<dbReference type="EMBL" id="QZWG01000006">
    <property type="protein sequence ID" value="RZC09597.1"/>
    <property type="molecule type" value="Genomic_DNA"/>
</dbReference>
<protein>
    <submittedName>
        <fullName evidence="9">GDSL esterase/lipase</fullName>
    </submittedName>
</protein>
<organism evidence="9">
    <name type="scientific">Glycine soja</name>
    <name type="common">Wild soybean</name>
    <dbReference type="NCBI Taxonomy" id="3848"/>
    <lineage>
        <taxon>Eukaryota</taxon>
        <taxon>Viridiplantae</taxon>
        <taxon>Streptophyta</taxon>
        <taxon>Embryophyta</taxon>
        <taxon>Tracheophyta</taxon>
        <taxon>Spermatophyta</taxon>
        <taxon>Magnoliopsida</taxon>
        <taxon>eudicotyledons</taxon>
        <taxon>Gunneridae</taxon>
        <taxon>Pentapetalae</taxon>
        <taxon>rosids</taxon>
        <taxon>fabids</taxon>
        <taxon>Fabales</taxon>
        <taxon>Fabaceae</taxon>
        <taxon>Papilionoideae</taxon>
        <taxon>50 kb inversion clade</taxon>
        <taxon>NPAAA clade</taxon>
        <taxon>indigoferoid/millettioid clade</taxon>
        <taxon>Phaseoleae</taxon>
        <taxon>Glycine</taxon>
        <taxon>Glycine subgen. Soja</taxon>
    </lineage>
</organism>
<keyword evidence="7" id="KW-0443">Lipid metabolism</keyword>
<keyword evidence="5" id="KW-0378">Hydrolase</keyword>
<keyword evidence="11" id="KW-1185">Reference proteome</keyword>
<evidence type="ECO:0000256" key="6">
    <source>
        <dbReference type="ARBA" id="ARBA00022963"/>
    </source>
</evidence>
<evidence type="ECO:0000256" key="4">
    <source>
        <dbReference type="ARBA" id="ARBA00022729"/>
    </source>
</evidence>
<gene>
    <name evidence="10" type="ORF">D0Y65_016089</name>
    <name evidence="9" type="ORF">glysoja_033873</name>
</gene>
<evidence type="ECO:0000256" key="3">
    <source>
        <dbReference type="ARBA" id="ARBA00022525"/>
    </source>
</evidence>
<keyword evidence="4 8" id="KW-0732">Signal</keyword>
<reference evidence="9" key="1">
    <citation type="submission" date="2014-07" db="EMBL/GenBank/DDBJ databases">
        <title>Identification of a novel salt tolerance gene in wild soybean by whole-genome sequencing.</title>
        <authorList>
            <person name="Lam H.-M."/>
            <person name="Qi X."/>
            <person name="Li M.-W."/>
            <person name="Liu X."/>
            <person name="Xie M."/>
            <person name="Ni M."/>
            <person name="Xu X."/>
        </authorList>
    </citation>
    <scope>NUCLEOTIDE SEQUENCE [LARGE SCALE GENOMIC DNA]</scope>
    <source>
        <tissue evidence="9">Root</tissue>
    </source>
</reference>
<comment type="similarity">
    <text evidence="2">Belongs to the 'GDSL' lipolytic enzyme family.</text>
</comment>
<dbReference type="Proteomes" id="UP000053555">
    <property type="component" value="Unassembled WGS sequence"/>
</dbReference>
<dbReference type="AlphaFoldDB" id="A0A0B2PJQ1"/>
<evidence type="ECO:0000256" key="2">
    <source>
        <dbReference type="ARBA" id="ARBA00008668"/>
    </source>
</evidence>
<reference evidence="10 11" key="2">
    <citation type="submission" date="2018-09" db="EMBL/GenBank/DDBJ databases">
        <title>A high-quality reference genome of wild soybean provides a powerful tool to mine soybean genomes.</title>
        <authorList>
            <person name="Xie M."/>
            <person name="Chung C.Y.L."/>
            <person name="Li M.-W."/>
            <person name="Wong F.-L."/>
            <person name="Chan T.-F."/>
            <person name="Lam H.-M."/>
        </authorList>
    </citation>
    <scope>NUCLEOTIDE SEQUENCE [LARGE SCALE GENOMIC DNA]</scope>
    <source>
        <strain evidence="11">cv. W05</strain>
        <tissue evidence="10">Hypocotyl of etiolated seedlings</tissue>
    </source>
</reference>
<dbReference type="EMBL" id="KN666739">
    <property type="protein sequence ID" value="KHN07787.1"/>
    <property type="molecule type" value="Genomic_DNA"/>
</dbReference>
<sequence>MEAKTKSWVVLSFLLLVVILMQQCVHGELQVPCLFVFGDYLCDNGNNKIPTTTKSNYKPYGIDFPIGPTGRFTNGQMSIDLIGNSFFWSTKYILY</sequence>
<dbReference type="PANTHER" id="PTHR45650:SF75">
    <property type="entry name" value="GDSL-LIKE LIPASE_ACYLHYDROLASE"/>
    <property type="match status" value="1"/>
</dbReference>
<dbReference type="GO" id="GO:0016787">
    <property type="term" value="F:hydrolase activity"/>
    <property type="evidence" value="ECO:0007669"/>
    <property type="project" value="UniProtKB-KW"/>
</dbReference>
<comment type="subcellular location">
    <subcellularLocation>
        <location evidence="1">Secreted</location>
    </subcellularLocation>
</comment>
<dbReference type="InterPro" id="IPR051238">
    <property type="entry name" value="GDSL_esterase/lipase"/>
</dbReference>
<dbReference type="InterPro" id="IPR036514">
    <property type="entry name" value="SGNH_hydro_sf"/>
</dbReference>
<evidence type="ECO:0000313" key="9">
    <source>
        <dbReference type="EMBL" id="KHN07787.1"/>
    </source>
</evidence>
<evidence type="ECO:0000313" key="10">
    <source>
        <dbReference type="EMBL" id="RZC09597.1"/>
    </source>
</evidence>
<keyword evidence="6" id="KW-0442">Lipid degradation</keyword>
<dbReference type="GO" id="GO:0016042">
    <property type="term" value="P:lipid catabolic process"/>
    <property type="evidence" value="ECO:0007669"/>
    <property type="project" value="UniProtKB-KW"/>
</dbReference>
<feature type="chain" id="PRO_5040563232" evidence="8">
    <location>
        <begin position="28"/>
        <end position="95"/>
    </location>
</feature>
<accession>A0A0B2PJQ1</accession>
<evidence type="ECO:0000256" key="7">
    <source>
        <dbReference type="ARBA" id="ARBA00023098"/>
    </source>
</evidence>
<evidence type="ECO:0000313" key="11">
    <source>
        <dbReference type="Proteomes" id="UP000289340"/>
    </source>
</evidence>
<feature type="signal peptide" evidence="8">
    <location>
        <begin position="1"/>
        <end position="27"/>
    </location>
</feature>
<proteinExistence type="inferred from homology"/>
<dbReference type="Proteomes" id="UP000289340">
    <property type="component" value="Chromosome 6"/>
</dbReference>
<evidence type="ECO:0000256" key="1">
    <source>
        <dbReference type="ARBA" id="ARBA00004613"/>
    </source>
</evidence>